<comment type="caution">
    <text evidence="10">The sequence shown here is derived from an EMBL/GenBank/DDBJ whole genome shotgun (WGS) entry which is preliminary data.</text>
</comment>
<proteinExistence type="inferred from homology"/>
<sequence length="385" mass="40923">MTRVARDASSAKSPSMILPGLLPEGYRDRLPPEADASARLVRCVLDTATGYGYERVSPPLAEFEDGLRAGLKTASVQDLLRFVDPVSQRTMAIRPDITTQVGRIAATRMAHHPRPLRLSYGGPVLRLKATQLRPEREMMQVGAELIGLDTVAAALEIVSVAVEALSRAGVSGVTVDFTLPDLVDHLSAGPLPLEAGAVSEIRALLDAKDAGGLVARGGAAFLPLIEAAGTFDAAIARLRTFDTQGALASRLDGLERIAAAIRDKVAITLDPTERHGFEYQNWFGFSLFAEGVSGEIGRGGSYSIVHPDGREEPAIGFSLYCDPLVDAGLAAEARRRLFVPFGADPAEAARLREQGWVTVAALTEDDSPAAQICSHILRDGAPQAL</sequence>
<dbReference type="InterPro" id="IPR041715">
    <property type="entry name" value="HisRS-like_core"/>
</dbReference>
<evidence type="ECO:0000313" key="11">
    <source>
        <dbReference type="Proteomes" id="UP000706039"/>
    </source>
</evidence>
<dbReference type="EMBL" id="JAINVV010000004">
    <property type="protein sequence ID" value="MBY8822520.1"/>
    <property type="molecule type" value="Genomic_DNA"/>
</dbReference>
<dbReference type="SUPFAM" id="SSF55681">
    <property type="entry name" value="Class II aaRS and biotin synthetases"/>
    <property type="match status" value="1"/>
</dbReference>
<dbReference type="Gene3D" id="3.30.930.10">
    <property type="entry name" value="Bira Bifunctional Protein, Domain 2"/>
    <property type="match status" value="1"/>
</dbReference>
<accession>A0ABS7PMI1</accession>
<comment type="miscellaneous">
    <text evidence="8">This function is generally fulfilled by the C-terminal part of HisG, which is missing in some bacteria such as this one.</text>
</comment>
<evidence type="ECO:0000256" key="8">
    <source>
        <dbReference type="HAMAP-Rule" id="MF_00125"/>
    </source>
</evidence>
<evidence type="ECO:0000256" key="4">
    <source>
        <dbReference type="ARBA" id="ARBA00011496"/>
    </source>
</evidence>
<evidence type="ECO:0000256" key="7">
    <source>
        <dbReference type="ARBA" id="ARBA00025246"/>
    </source>
</evidence>
<dbReference type="HAMAP" id="MF_00125">
    <property type="entry name" value="HisZ"/>
    <property type="match status" value="1"/>
</dbReference>
<comment type="pathway">
    <text evidence="2 8">Amino-acid biosynthesis; L-histidine biosynthesis; L-histidine from 5-phospho-alpha-D-ribose 1-diphosphate: step 1/9.</text>
</comment>
<dbReference type="InterPro" id="IPR004516">
    <property type="entry name" value="HisRS/HisZ"/>
</dbReference>
<keyword evidence="8" id="KW-0028">Amino-acid biosynthesis</keyword>
<dbReference type="InterPro" id="IPR045864">
    <property type="entry name" value="aa-tRNA-synth_II/BPL/LPL"/>
</dbReference>
<comment type="subcellular location">
    <subcellularLocation>
        <location evidence="1 8">Cytoplasm</location>
    </subcellularLocation>
</comment>
<evidence type="ECO:0000313" key="10">
    <source>
        <dbReference type="EMBL" id="MBY8822520.1"/>
    </source>
</evidence>
<keyword evidence="11" id="KW-1185">Reference proteome</keyword>
<dbReference type="Proteomes" id="UP000706039">
    <property type="component" value="Unassembled WGS sequence"/>
</dbReference>
<gene>
    <name evidence="8" type="primary">hisZ</name>
    <name evidence="10" type="ORF">K7G82_09465</name>
</gene>
<evidence type="ECO:0000256" key="3">
    <source>
        <dbReference type="ARBA" id="ARBA00005539"/>
    </source>
</evidence>
<comment type="similarity">
    <text evidence="3 8">Belongs to the class-II aminoacyl-tRNA synthetase family. HisZ subfamily.</text>
</comment>
<keyword evidence="8" id="KW-0368">Histidine biosynthesis</keyword>
<protein>
    <recommendedName>
        <fullName evidence="5 8">ATP phosphoribosyltransferase regulatory subunit</fullName>
    </recommendedName>
</protein>
<reference evidence="10 11" key="1">
    <citation type="submission" date="2021-08" db="EMBL/GenBank/DDBJ databases">
        <authorList>
            <person name="Tuo L."/>
        </authorList>
    </citation>
    <scope>NUCLEOTIDE SEQUENCE [LARGE SCALE GENOMIC DNA]</scope>
    <source>
        <strain evidence="10 11">JCM 31229</strain>
    </source>
</reference>
<evidence type="ECO:0000256" key="2">
    <source>
        <dbReference type="ARBA" id="ARBA00004667"/>
    </source>
</evidence>
<dbReference type="PANTHER" id="PTHR43707:SF1">
    <property type="entry name" value="HISTIDINE--TRNA LIGASE, MITOCHONDRIAL-RELATED"/>
    <property type="match status" value="1"/>
</dbReference>
<name>A0ABS7PMI1_9SPHN</name>
<evidence type="ECO:0000259" key="9">
    <source>
        <dbReference type="Pfam" id="PF13393"/>
    </source>
</evidence>
<comment type="function">
    <text evidence="7 8">Required for the first step of histidine biosynthesis. May allow the feedback regulation of ATP phosphoribosyltransferase activity by histidine.</text>
</comment>
<feature type="domain" description="Class II Histidinyl-tRNA synthetase (HisRS)-like catalytic core" evidence="9">
    <location>
        <begin position="25"/>
        <end position="323"/>
    </location>
</feature>
<dbReference type="InterPro" id="IPR004517">
    <property type="entry name" value="HisZ"/>
</dbReference>
<keyword evidence="6 8" id="KW-0963">Cytoplasm</keyword>
<comment type="subunit">
    <text evidence="4 8">Heteromultimer composed of HisG and HisZ subunits.</text>
</comment>
<keyword evidence="10" id="KW-0328">Glycosyltransferase</keyword>
<organism evidence="10 11">
    <name type="scientific">Sphingomonas colocasiae</name>
    <dbReference type="NCBI Taxonomy" id="1848973"/>
    <lineage>
        <taxon>Bacteria</taxon>
        <taxon>Pseudomonadati</taxon>
        <taxon>Pseudomonadota</taxon>
        <taxon>Alphaproteobacteria</taxon>
        <taxon>Sphingomonadales</taxon>
        <taxon>Sphingomonadaceae</taxon>
        <taxon>Sphingomonas</taxon>
    </lineage>
</organism>
<dbReference type="PANTHER" id="PTHR43707">
    <property type="entry name" value="HISTIDYL-TRNA SYNTHETASE"/>
    <property type="match status" value="1"/>
</dbReference>
<evidence type="ECO:0000256" key="6">
    <source>
        <dbReference type="ARBA" id="ARBA00022490"/>
    </source>
</evidence>
<evidence type="ECO:0000256" key="1">
    <source>
        <dbReference type="ARBA" id="ARBA00004496"/>
    </source>
</evidence>
<keyword evidence="10" id="KW-0808">Transferase</keyword>
<evidence type="ECO:0000256" key="5">
    <source>
        <dbReference type="ARBA" id="ARBA00020397"/>
    </source>
</evidence>
<dbReference type="GO" id="GO:0016757">
    <property type="term" value="F:glycosyltransferase activity"/>
    <property type="evidence" value="ECO:0007669"/>
    <property type="project" value="UniProtKB-KW"/>
</dbReference>
<dbReference type="Pfam" id="PF13393">
    <property type="entry name" value="tRNA-synt_His"/>
    <property type="match status" value="1"/>
</dbReference>